<organism evidence="1 2">
    <name type="scientific">Deinococcus hopiensis KR-140</name>
    <dbReference type="NCBI Taxonomy" id="695939"/>
    <lineage>
        <taxon>Bacteria</taxon>
        <taxon>Thermotogati</taxon>
        <taxon>Deinococcota</taxon>
        <taxon>Deinococci</taxon>
        <taxon>Deinococcales</taxon>
        <taxon>Deinococcaceae</taxon>
        <taxon>Deinococcus</taxon>
    </lineage>
</organism>
<dbReference type="Proteomes" id="UP000192582">
    <property type="component" value="Unassembled WGS sequence"/>
</dbReference>
<dbReference type="EMBL" id="FWWU01000009">
    <property type="protein sequence ID" value="SMB92837.1"/>
    <property type="molecule type" value="Genomic_DNA"/>
</dbReference>
<gene>
    <name evidence="1" type="ORF">SAMN00790413_01743</name>
</gene>
<evidence type="ECO:0000313" key="2">
    <source>
        <dbReference type="Proteomes" id="UP000192582"/>
    </source>
</evidence>
<reference evidence="1 2" key="1">
    <citation type="submission" date="2017-04" db="EMBL/GenBank/DDBJ databases">
        <authorList>
            <person name="Afonso C.L."/>
            <person name="Miller P.J."/>
            <person name="Scott M.A."/>
            <person name="Spackman E."/>
            <person name="Goraichik I."/>
            <person name="Dimitrov K.M."/>
            <person name="Suarez D.L."/>
            <person name="Swayne D.E."/>
        </authorList>
    </citation>
    <scope>NUCLEOTIDE SEQUENCE [LARGE SCALE GENOMIC DNA]</scope>
    <source>
        <strain evidence="1 2">KR-140</strain>
    </source>
</reference>
<dbReference type="AlphaFoldDB" id="A0A1W1VHI4"/>
<dbReference type="STRING" id="695939.SAMN00790413_01743"/>
<name>A0A1W1VHI4_9DEIO</name>
<proteinExistence type="predicted"/>
<dbReference type="RefSeq" id="WP_084049155.1">
    <property type="nucleotide sequence ID" value="NZ_FWWU01000009.1"/>
</dbReference>
<keyword evidence="2" id="KW-1185">Reference proteome</keyword>
<evidence type="ECO:0000313" key="1">
    <source>
        <dbReference type="EMBL" id="SMB92837.1"/>
    </source>
</evidence>
<sequence>MAPFPLVGSGIGLTKPELALGNLVKDVVVLGAGGRVPNTERLSPSTAGTPHGRFLVTVALADVE</sequence>
<accession>A0A1W1VHI4</accession>
<protein>
    <submittedName>
        <fullName evidence="1">Uncharacterized protein</fullName>
    </submittedName>
</protein>